<evidence type="ECO:0000313" key="13">
    <source>
        <dbReference type="Proteomes" id="UP000429607"/>
    </source>
</evidence>
<keyword evidence="5" id="KW-0508">mRNA splicing</keyword>
<dbReference type="InterPro" id="IPR011990">
    <property type="entry name" value="TPR-like_helical_dom_sf"/>
</dbReference>
<evidence type="ECO:0000313" key="12">
    <source>
        <dbReference type="EMBL" id="KAE9334700.1"/>
    </source>
</evidence>
<accession>A0A6A3LF08</accession>
<evidence type="ECO:0000256" key="7">
    <source>
        <dbReference type="PROSITE-ProRule" id="PRU00176"/>
    </source>
</evidence>
<dbReference type="Gene3D" id="1.25.40.10">
    <property type="entry name" value="Tetratricopeptide repeat domain"/>
    <property type="match status" value="2"/>
</dbReference>
<feature type="region of interest" description="Disordered" evidence="8">
    <location>
        <begin position="794"/>
        <end position="817"/>
    </location>
</feature>
<evidence type="ECO:0000313" key="10">
    <source>
        <dbReference type="EMBL" id="KAE9017986.1"/>
    </source>
</evidence>
<dbReference type="PANTHER" id="PTHR17204">
    <property type="entry name" value="PRE-MRNA PROCESSING PROTEIN PRP39-RELATED"/>
    <property type="match status" value="1"/>
</dbReference>
<evidence type="ECO:0000313" key="14">
    <source>
        <dbReference type="Proteomes" id="UP000434957"/>
    </source>
</evidence>
<dbReference type="GO" id="GO:0003723">
    <property type="term" value="F:RNA binding"/>
    <property type="evidence" value="ECO:0007669"/>
    <property type="project" value="UniProtKB-UniRule"/>
</dbReference>
<dbReference type="GO" id="GO:0006397">
    <property type="term" value="P:mRNA processing"/>
    <property type="evidence" value="ECO:0007669"/>
    <property type="project" value="UniProtKB-KW"/>
</dbReference>
<evidence type="ECO:0000313" key="15">
    <source>
        <dbReference type="Proteomes" id="UP000435112"/>
    </source>
</evidence>
<feature type="compositionally biased region" description="Low complexity" evidence="8">
    <location>
        <begin position="994"/>
        <end position="1006"/>
    </location>
</feature>
<dbReference type="InterPro" id="IPR008669">
    <property type="entry name" value="LSM_interact"/>
</dbReference>
<dbReference type="InterPro" id="IPR012677">
    <property type="entry name" value="Nucleotide-bd_a/b_plait_sf"/>
</dbReference>
<feature type="domain" description="RRM" evidence="9">
    <location>
        <begin position="825"/>
        <end position="915"/>
    </location>
</feature>
<dbReference type="InterPro" id="IPR035979">
    <property type="entry name" value="RBD_domain_sf"/>
</dbReference>
<dbReference type="Proteomes" id="UP000434957">
    <property type="component" value="Unassembled WGS sequence"/>
</dbReference>
<evidence type="ECO:0000256" key="6">
    <source>
        <dbReference type="ARBA" id="ARBA00023242"/>
    </source>
</evidence>
<evidence type="ECO:0000256" key="2">
    <source>
        <dbReference type="ARBA" id="ARBA00022664"/>
    </source>
</evidence>
<dbReference type="SUPFAM" id="SSF54928">
    <property type="entry name" value="RNA-binding domain, RBD"/>
    <property type="match status" value="1"/>
</dbReference>
<dbReference type="Proteomes" id="UP000435112">
    <property type="component" value="Unassembled WGS sequence"/>
</dbReference>
<dbReference type="OrthoDB" id="360390at2759"/>
<dbReference type="Gene3D" id="3.30.70.330">
    <property type="match status" value="1"/>
</dbReference>
<gene>
    <name evidence="11" type="ORF">PR001_g12887</name>
    <name evidence="10" type="ORF">PR002_g13229</name>
    <name evidence="12" type="ORF">PR003_g13394</name>
</gene>
<dbReference type="Proteomes" id="UP000429607">
    <property type="component" value="Unassembled WGS sequence"/>
</dbReference>
<dbReference type="Pfam" id="PF05391">
    <property type="entry name" value="Lsm_interact"/>
    <property type="match status" value="1"/>
</dbReference>
<evidence type="ECO:0000256" key="5">
    <source>
        <dbReference type="ARBA" id="ARBA00023187"/>
    </source>
</evidence>
<sequence>MARGAAPHADDSSSSGFSSDEDMEDVSELPSAASFAPSVRVELLDEAVEVAQESVPTSAQAAPGTSTAPSDVLQCCREAAELILHSLKPLDVSYEQFAAAIAHVTWHWPTSESPELDKRLVAYHSLRAELYEVFQRVFPLTEAMYVQWIGDAEARGAAAQELKKLFQLAQGDYWSVPLTLQYLQFLKDDGAAEELEQAMSRAQSTVGVHFARGHEVWALCRELTADKFDEVKDGDLQKERAVRELFCKQMQLPLDQNDLVMSEFRAWDAYNKLDAEASGSAFEEASKRQNKVFAPLMKKLRGFEERINAGTEDAAALEQAWQQYLNFVKHRVAPLMPSEKAGSALEQGQQLVVCLYERAIAAMCLSPSLWASYLEYLEPDQDDEDNDRGKLAVARRAVRNIPFDSSAWTEYLIEMERQHKSMEEISQFVRTQLLARSSSPLDQFHLLSVLLTWCDSVRRYAFRTIDEENLEGIIRQVESLVGGVFSECEQFISKTFPDFLDGRLRLTEYQAKCYWALMNPEGSSVLETERVIKTNKVVKMWENKLNTALGGLAASWISFLESIRLTGAVPVAGMRAIVFDEAVERVKDSPLALAEAWLVFERENGILPHYLRARRYHAKHRSTAQATAHLQASAVAVADSAPTTAEKKTKNAKKRKANAANEGNKPTKSSQKQPPAKRVKPTSTSVEGDNATAMEVDVEVDETKKVKSVEKKKMHENLTNEHTLFLCNVAKEASQEDIEALFRDIPTLKDVRLVVKTRGDRVKSRGMAYVQFTDEAGVQQGLKQDGCLLHGHPLRVERSKPPPTSASTPGGKPATSQGFWKTDPVTLYVGYLNRDDSKDLVTEEQLQTSLQQAMQAAGQLVVVTRVSILKDRYGKLKNYGLVEVAETSQVEFCLANAPALQAKLGEQVTMKPSRFSIAHILEQQEKQQKQKQQRKSSASASTGRDGGVGKGANAPHARPSTRLNLPSSGSATSLMPRALRRKLAAQSSSNATKTESSGAEAGATAAPVTPKSNEDFRKMLFNK</sequence>
<feature type="region of interest" description="Disordered" evidence="8">
    <location>
        <begin position="1"/>
        <end position="31"/>
    </location>
</feature>
<evidence type="ECO:0000256" key="3">
    <source>
        <dbReference type="ARBA" id="ARBA00022737"/>
    </source>
</evidence>
<organism evidence="10 15">
    <name type="scientific">Phytophthora rubi</name>
    <dbReference type="NCBI Taxonomy" id="129364"/>
    <lineage>
        <taxon>Eukaryota</taxon>
        <taxon>Sar</taxon>
        <taxon>Stramenopiles</taxon>
        <taxon>Oomycota</taxon>
        <taxon>Peronosporomycetes</taxon>
        <taxon>Peronosporales</taxon>
        <taxon>Peronosporaceae</taxon>
        <taxon>Phytophthora</taxon>
    </lineage>
</organism>
<dbReference type="GO" id="GO:0005634">
    <property type="term" value="C:nucleus"/>
    <property type="evidence" value="ECO:0007669"/>
    <property type="project" value="UniProtKB-SubCell"/>
</dbReference>
<keyword evidence="2" id="KW-0507">mRNA processing</keyword>
<evidence type="ECO:0000256" key="1">
    <source>
        <dbReference type="ARBA" id="ARBA00004123"/>
    </source>
</evidence>
<dbReference type="Pfam" id="PF00076">
    <property type="entry name" value="RRM_1"/>
    <property type="match status" value="1"/>
</dbReference>
<dbReference type="PANTHER" id="PTHR17204:SF25">
    <property type="entry name" value="RRM DOMAIN-CONTAINING PROTEIN"/>
    <property type="match status" value="1"/>
</dbReference>
<dbReference type="EMBL" id="QXFU01000866">
    <property type="protein sequence ID" value="KAE9017986.1"/>
    <property type="molecule type" value="Genomic_DNA"/>
</dbReference>
<dbReference type="AlphaFoldDB" id="A0A6A3LF08"/>
<dbReference type="InterPro" id="IPR008847">
    <property type="entry name" value="Suf"/>
</dbReference>
<evidence type="ECO:0000256" key="4">
    <source>
        <dbReference type="ARBA" id="ARBA00022884"/>
    </source>
</evidence>
<comment type="subcellular location">
    <subcellularLocation>
        <location evidence="1">Nucleus</location>
    </subcellularLocation>
</comment>
<dbReference type="Pfam" id="PF05843">
    <property type="entry name" value="Suf"/>
    <property type="match status" value="1"/>
</dbReference>
<dbReference type="PROSITE" id="PS50102">
    <property type="entry name" value="RRM"/>
    <property type="match status" value="2"/>
</dbReference>
<feature type="region of interest" description="Disordered" evidence="8">
    <location>
        <begin position="636"/>
        <end position="691"/>
    </location>
</feature>
<dbReference type="EMBL" id="QXFV01000857">
    <property type="protein sequence ID" value="KAE9023530.1"/>
    <property type="molecule type" value="Genomic_DNA"/>
</dbReference>
<evidence type="ECO:0000259" key="9">
    <source>
        <dbReference type="PROSITE" id="PS50102"/>
    </source>
</evidence>
<dbReference type="SUPFAM" id="SSF48452">
    <property type="entry name" value="TPR-like"/>
    <property type="match status" value="1"/>
</dbReference>
<name>A0A6A3LF08_9STRA</name>
<proteinExistence type="predicted"/>
<evidence type="ECO:0000256" key="8">
    <source>
        <dbReference type="SAM" id="MobiDB-lite"/>
    </source>
</evidence>
<keyword evidence="4 7" id="KW-0694">RNA-binding</keyword>
<keyword evidence="3" id="KW-0677">Repeat</keyword>
<keyword evidence="6" id="KW-0539">Nucleus</keyword>
<feature type="compositionally biased region" description="Polar residues" evidence="8">
    <location>
        <begin position="664"/>
        <end position="673"/>
    </location>
</feature>
<dbReference type="EMBL" id="QXFT01000845">
    <property type="protein sequence ID" value="KAE9334700.1"/>
    <property type="molecule type" value="Genomic_DNA"/>
</dbReference>
<dbReference type="GO" id="GO:0008380">
    <property type="term" value="P:RNA splicing"/>
    <property type="evidence" value="ECO:0007669"/>
    <property type="project" value="UniProtKB-KW"/>
</dbReference>
<feature type="region of interest" description="Disordered" evidence="8">
    <location>
        <begin position="924"/>
        <end position="1023"/>
    </location>
</feature>
<feature type="domain" description="RRM" evidence="9">
    <location>
        <begin position="722"/>
        <end position="801"/>
    </location>
</feature>
<feature type="compositionally biased region" description="Polar residues" evidence="8">
    <location>
        <begin position="961"/>
        <end position="973"/>
    </location>
</feature>
<keyword evidence="14" id="KW-1185">Reference proteome</keyword>
<dbReference type="InterPro" id="IPR000504">
    <property type="entry name" value="RRM_dom"/>
</dbReference>
<feature type="compositionally biased region" description="Basic and acidic residues" evidence="8">
    <location>
        <begin position="1012"/>
        <end position="1023"/>
    </location>
</feature>
<evidence type="ECO:0000313" key="11">
    <source>
        <dbReference type="EMBL" id="KAE9023530.1"/>
    </source>
</evidence>
<comment type="caution">
    <text evidence="10">The sequence shown here is derived from an EMBL/GenBank/DDBJ whole genome shotgun (WGS) entry which is preliminary data.</text>
</comment>
<dbReference type="SMART" id="SM00360">
    <property type="entry name" value="RRM"/>
    <property type="match status" value="2"/>
</dbReference>
<protein>
    <recommendedName>
        <fullName evidence="9">RRM domain-containing protein</fullName>
    </recommendedName>
</protein>
<reference evidence="13 15" key="1">
    <citation type="submission" date="2018-09" db="EMBL/GenBank/DDBJ databases">
        <title>Genomic investigation of the strawberry pathogen Phytophthora fragariae indicates pathogenicity is determined by transcriptional variation in three key races.</title>
        <authorList>
            <person name="Adams T.M."/>
            <person name="Armitage A.D."/>
            <person name="Sobczyk M.K."/>
            <person name="Bates H.J."/>
            <person name="Dunwell J.M."/>
            <person name="Nellist C.F."/>
            <person name="Harrison R.J."/>
        </authorList>
    </citation>
    <scope>NUCLEOTIDE SEQUENCE [LARGE SCALE GENOMIC DNA]</scope>
    <source>
        <strain evidence="11 13">SCRP249</strain>
        <strain evidence="10 15">SCRP324</strain>
        <strain evidence="12 14">SCRP333</strain>
    </source>
</reference>